<keyword evidence="5" id="KW-1185">Reference proteome</keyword>
<accession>A0A1N6M3T5</accession>
<dbReference type="Proteomes" id="UP000184774">
    <property type="component" value="Unassembled WGS sequence"/>
</dbReference>
<dbReference type="RefSeq" id="WP_074372621.1">
    <property type="nucleotide sequence ID" value="NZ_AP024907.1"/>
</dbReference>
<dbReference type="OrthoDB" id="9796486at2"/>
<reference evidence="2 5" key="3">
    <citation type="journal article" date="2020" name="J. Nat. Prod.">
        <title>Genomics-Metabolomics Profiling Disclosed Marine Vibrio spartinae 3.6 as a Producer of a New Branched Side Chain Prodigiosin.</title>
        <authorList>
            <person name="Vitale G.A."/>
            <person name="Sciarretta M."/>
            <person name="Palma Esposito F."/>
            <person name="January G.G."/>
            <person name="Giaccio M."/>
            <person name="Bunk B."/>
            <person name="Sproer C."/>
            <person name="Bajerski F."/>
            <person name="Power D."/>
            <person name="Festa C."/>
            <person name="Monti M.C."/>
            <person name="D'Auria M.V."/>
            <person name="de Pascale D."/>
        </authorList>
    </citation>
    <scope>NUCLEOTIDE SEQUENCE [LARGE SCALE GENOMIC DNA]</scope>
    <source>
        <strain evidence="2 5">3.6</strain>
    </source>
</reference>
<dbReference type="InterPro" id="IPR024029">
    <property type="entry name" value="Pyridox_Oxase_FMN-dep"/>
</dbReference>
<evidence type="ECO:0000313" key="2">
    <source>
        <dbReference type="EMBL" id="QMV14585.1"/>
    </source>
</evidence>
<dbReference type="InterPro" id="IPR012349">
    <property type="entry name" value="Split_barrel_FMN-bd"/>
</dbReference>
<dbReference type="EMBL" id="CP046268">
    <property type="protein sequence ID" value="QMV14585.1"/>
    <property type="molecule type" value="Genomic_DNA"/>
</dbReference>
<dbReference type="Proteomes" id="UP000515264">
    <property type="component" value="Chromosome 1"/>
</dbReference>
<evidence type="ECO:0000313" key="3">
    <source>
        <dbReference type="EMBL" id="SIO94075.1"/>
    </source>
</evidence>
<dbReference type="SUPFAM" id="SSF50475">
    <property type="entry name" value="FMN-binding split barrel"/>
    <property type="match status" value="1"/>
</dbReference>
<evidence type="ECO:0000259" key="1">
    <source>
        <dbReference type="Pfam" id="PF01243"/>
    </source>
</evidence>
<gene>
    <name evidence="3" type="ORF">VSP9026_01756</name>
    <name evidence="2" type="ORF">Vspart_01841</name>
</gene>
<dbReference type="PANTHER" id="PTHR42815:SF2">
    <property type="entry name" value="FAD-BINDING, PUTATIVE (AFU_ORTHOLOGUE AFUA_6G07600)-RELATED"/>
    <property type="match status" value="1"/>
</dbReference>
<dbReference type="PANTHER" id="PTHR42815">
    <property type="entry name" value="FAD-BINDING, PUTATIVE (AFU_ORTHOLOGUE AFUA_6G07600)-RELATED"/>
    <property type="match status" value="1"/>
</dbReference>
<reference evidence="2" key="2">
    <citation type="submission" date="2019-11" db="EMBL/GenBank/DDBJ databases">
        <authorList>
            <person name="January G."/>
            <person name="Bunk B."/>
        </authorList>
    </citation>
    <scope>NUCLEOTIDE SEQUENCE</scope>
    <source>
        <strain evidence="2">3.6</strain>
    </source>
</reference>
<sequence length="191" mass="21451">MTQITTLEQLRALYSTPHPLAVAKEIQHIDQHSRTFIENSRLFLLASTNQDGSLDVSPRGGEAGFVQVLDDKTLVFPDSPGNNRLDTLTNLITNPKVGLLFMVSGIEDVVRVKGMASIHIDDEIRDFCLDGKTKPKLVIKVTVDSLFFHCPKALMKSKIWRSESYINRDFLPSLGKIIQDQKAEKEQRGDD</sequence>
<dbReference type="Pfam" id="PF01243">
    <property type="entry name" value="PNPOx_N"/>
    <property type="match status" value="1"/>
</dbReference>
<dbReference type="Gene3D" id="2.30.110.10">
    <property type="entry name" value="Electron Transport, Fmn-binding Protein, Chain A"/>
    <property type="match status" value="1"/>
</dbReference>
<evidence type="ECO:0000313" key="5">
    <source>
        <dbReference type="Proteomes" id="UP000515264"/>
    </source>
</evidence>
<organism evidence="3 4">
    <name type="scientific">Vibrio spartinae</name>
    <dbReference type="NCBI Taxonomy" id="1918945"/>
    <lineage>
        <taxon>Bacteria</taxon>
        <taxon>Pseudomonadati</taxon>
        <taxon>Pseudomonadota</taxon>
        <taxon>Gammaproteobacteria</taxon>
        <taxon>Vibrionales</taxon>
        <taxon>Vibrionaceae</taxon>
        <taxon>Vibrio</taxon>
    </lineage>
</organism>
<proteinExistence type="predicted"/>
<evidence type="ECO:0000313" key="4">
    <source>
        <dbReference type="Proteomes" id="UP000184774"/>
    </source>
</evidence>
<dbReference type="AlphaFoldDB" id="A0A1N6M3T5"/>
<reference evidence="3 4" key="1">
    <citation type="submission" date="2016-12" db="EMBL/GenBank/DDBJ databases">
        <authorList>
            <person name="Song W.-J."/>
            <person name="Kurnit D.M."/>
        </authorList>
    </citation>
    <scope>NUCLEOTIDE SEQUENCE [LARGE SCALE GENOMIC DNA]</scope>
    <source>
        <strain evidence="3 4">CECT 9026</strain>
    </source>
</reference>
<name>A0A1N6M3T5_9VIBR</name>
<dbReference type="EMBL" id="FSSB01000010">
    <property type="protein sequence ID" value="SIO94075.1"/>
    <property type="molecule type" value="Genomic_DNA"/>
</dbReference>
<dbReference type="NCBIfam" id="TIGR04025">
    <property type="entry name" value="PPOX_FMN_DR2398"/>
    <property type="match status" value="1"/>
</dbReference>
<protein>
    <submittedName>
        <fullName evidence="2 3">Pyridoxamine 5'-phosphate oxidase</fullName>
    </submittedName>
</protein>
<feature type="domain" description="Pyridoxamine 5'-phosphate oxidase N-terminal" evidence="1">
    <location>
        <begin position="30"/>
        <end position="144"/>
    </location>
</feature>
<dbReference type="InterPro" id="IPR011576">
    <property type="entry name" value="Pyridox_Oxase_N"/>
</dbReference>